<dbReference type="OrthoDB" id="2103397at2759"/>
<evidence type="ECO:0000256" key="1">
    <source>
        <dbReference type="SAM" id="MobiDB-lite"/>
    </source>
</evidence>
<protein>
    <submittedName>
        <fullName evidence="2">Uncharacterized protein</fullName>
    </submittedName>
</protein>
<keyword evidence="4" id="KW-1185">Reference proteome</keyword>
<evidence type="ECO:0000313" key="2">
    <source>
        <dbReference type="EMBL" id="RKO86999.1"/>
    </source>
</evidence>
<feature type="compositionally biased region" description="Basic and acidic residues" evidence="1">
    <location>
        <begin position="348"/>
        <end position="361"/>
    </location>
</feature>
<accession>A0A4P9W3U4</accession>
<dbReference type="AlphaFoldDB" id="A0A4P9W3U4"/>
<gene>
    <name evidence="2" type="ORF">BDK51DRAFT_31128</name>
    <name evidence="3" type="ORF">BDK51DRAFT_33796</name>
</gene>
<dbReference type="EMBL" id="KZ994020">
    <property type="protein sequence ID" value="RKO94079.1"/>
    <property type="molecule type" value="Genomic_DNA"/>
</dbReference>
<dbReference type="Proteomes" id="UP000269721">
    <property type="component" value="Unassembled WGS sequence"/>
</dbReference>
<name>A0A4P9W3U4_9FUNG</name>
<evidence type="ECO:0000313" key="4">
    <source>
        <dbReference type="Proteomes" id="UP000269721"/>
    </source>
</evidence>
<evidence type="ECO:0000313" key="3">
    <source>
        <dbReference type="EMBL" id="RKO94079.1"/>
    </source>
</evidence>
<reference evidence="2" key="2">
    <citation type="submission" date="2018-06" db="EMBL/GenBank/DDBJ databases">
        <title>Leveraging single-cell genomics to expand the Fungal Tree of Life.</title>
        <authorList>
            <consortium name="DOE Joint Genome Institute"/>
            <person name="Ahrendt S.R."/>
            <person name="Quandt C.A."/>
            <person name="Ciobanu D."/>
            <person name="Clum A."/>
            <person name="Salamov A."/>
            <person name="Andreopoulos B."/>
            <person name="Cheng J.-F."/>
            <person name="Woyke T."/>
            <person name="Pelin A."/>
            <person name="Henrissat B."/>
            <person name="Reynolds N."/>
            <person name="Benny G.L."/>
            <person name="Smith M.E."/>
            <person name="James T.Y."/>
            <person name="Grigoriev I.V."/>
        </authorList>
    </citation>
    <scope>NUCLEOTIDE SEQUENCE</scope>
    <source>
        <strain evidence="2">Perch Fen</strain>
    </source>
</reference>
<proteinExistence type="predicted"/>
<feature type="region of interest" description="Disordered" evidence="1">
    <location>
        <begin position="348"/>
        <end position="367"/>
    </location>
</feature>
<dbReference type="EMBL" id="KZ997755">
    <property type="protein sequence ID" value="RKO86999.1"/>
    <property type="molecule type" value="Genomic_DNA"/>
</dbReference>
<sequence>MDKTVENAVSVRRETVDLFFFKMAARKRSTPFKQFTVTLEDARIDRDVFSALKLTSMYIWQDDGRLNMLSFNINNLSTFKFNAGQRYDIKADETSAVHRYQAFSTSTLDEVIADFSIEEDSDPWSMHHPAAPYALPPGLSDSISILAAHNSMVSESARRTIISLYLSYALHTVEPDAQFLTIAEEINIEVVKKVEHDRISETVQYKGPVDFLVSHSRNARSTVKRSHSDAPLLLVEAKHRTTFEAALGQVIAQAASIVCYRRNAKRGRGAYRTYGAYSDGERWDFGYVRPEGDGTSVRLLMTDEIKGLLKPGFDKKFDKKGCELVFNHVGGLVSRAIRSTPRNSLVDLSDKGDYSDDKADGGEDDPDVDLSCIDTVVDHLSNVRI</sequence>
<organism evidence="2 4">
    <name type="scientific">Blyttiomyces helicus</name>
    <dbReference type="NCBI Taxonomy" id="388810"/>
    <lineage>
        <taxon>Eukaryota</taxon>
        <taxon>Fungi</taxon>
        <taxon>Fungi incertae sedis</taxon>
        <taxon>Chytridiomycota</taxon>
        <taxon>Chytridiomycota incertae sedis</taxon>
        <taxon>Chytridiomycetes</taxon>
        <taxon>Chytridiomycetes incertae sedis</taxon>
        <taxon>Blyttiomyces</taxon>
    </lineage>
</organism>
<reference evidence="4" key="1">
    <citation type="journal article" date="2018" name="Nat. Microbiol.">
        <title>Leveraging single-cell genomics to expand the fungal tree of life.</title>
        <authorList>
            <person name="Ahrendt S.R."/>
            <person name="Quandt C.A."/>
            <person name="Ciobanu D."/>
            <person name="Clum A."/>
            <person name="Salamov A."/>
            <person name="Andreopoulos B."/>
            <person name="Cheng J.F."/>
            <person name="Woyke T."/>
            <person name="Pelin A."/>
            <person name="Henrissat B."/>
            <person name="Reynolds N.K."/>
            <person name="Benny G.L."/>
            <person name="Smith M.E."/>
            <person name="James T.Y."/>
            <person name="Grigoriev I.V."/>
        </authorList>
    </citation>
    <scope>NUCLEOTIDE SEQUENCE [LARGE SCALE GENOMIC DNA]</scope>
</reference>